<sequence>MEQGTILEEEPSPEGPSSTEGFEMVEGAARQQNPHSSGLQPEENKLQWLQLPPPTEPITFRVMYMGYVKGNHSKLLVRKKLAEGIAESVVSSSARPRTYRERKQHVVFLNASRKEPVETYDDSGLSLIEADFTWSDPLGSSNIIQPYTNALMSLTSPPNVHEAIRTYLQHHYYSYGTSALWPKNISHKDSVYSDVTANGVDLAIYFYSQPGTQWAPLIEKDMQMLADLRSFGVPVLPLMGNTHSTLARPKGSVTMSTTLPGQVPFTPHMTGEDEVLSPCPQRASVLFRPRPNVDDEKAREILADLLKKFNVACLNITEIDPVPPHFVTNSHVLSVAKDFIYRKDNQKKRRKRRTILSMNEILSVHQLTAIQKTDIGRILGQLREEAEEIDSSKTVRKLQKSVHRMAVAGGVFVPQLCQVALIIVALLVLLPTYYRLVFSPFSRKSVWHPPSFSMHLDPAWQDADEYGRWHTFQVGLKPNDTEPADLQNQSLVVQLKMAGKLLSQWPMTHREGQTYVATVPSPCLLQSKSDLHASLWLPEYGTEAEEKVVLSLEACYRPPYENETLEDMEDGEDTEEEAAEEQEGFCPAQLSPPSTPSPEDSRDKLVSIVRIPRLPVTVDEWLQLLFQKLRESLELIRLPDFSRRLW</sequence>
<keyword evidence="3" id="KW-1185">Reference proteome</keyword>
<dbReference type="AlphaFoldDB" id="A0A8H7BPA2"/>
<organism evidence="2 3">
    <name type="scientific">Apophysomyces ossiformis</name>
    <dbReference type="NCBI Taxonomy" id="679940"/>
    <lineage>
        <taxon>Eukaryota</taxon>
        <taxon>Fungi</taxon>
        <taxon>Fungi incertae sedis</taxon>
        <taxon>Mucoromycota</taxon>
        <taxon>Mucoromycotina</taxon>
        <taxon>Mucoromycetes</taxon>
        <taxon>Mucorales</taxon>
        <taxon>Mucorineae</taxon>
        <taxon>Mucoraceae</taxon>
        <taxon>Apophysomyces</taxon>
    </lineage>
</organism>
<proteinExistence type="predicted"/>
<comment type="caution">
    <text evidence="2">The sequence shown here is derived from an EMBL/GenBank/DDBJ whole genome shotgun (WGS) entry which is preliminary data.</text>
</comment>
<protein>
    <submittedName>
        <fullName evidence="2">Uncharacterized protein</fullName>
    </submittedName>
</protein>
<dbReference type="OrthoDB" id="2266521at2759"/>
<feature type="region of interest" description="Disordered" evidence="1">
    <location>
        <begin position="1"/>
        <end position="42"/>
    </location>
</feature>
<feature type="compositionally biased region" description="Polar residues" evidence="1">
    <location>
        <begin position="30"/>
        <end position="39"/>
    </location>
</feature>
<feature type="compositionally biased region" description="Acidic residues" evidence="1">
    <location>
        <begin position="563"/>
        <end position="583"/>
    </location>
</feature>
<evidence type="ECO:0000313" key="2">
    <source>
        <dbReference type="EMBL" id="KAF7728759.1"/>
    </source>
</evidence>
<evidence type="ECO:0000256" key="1">
    <source>
        <dbReference type="SAM" id="MobiDB-lite"/>
    </source>
</evidence>
<dbReference type="EMBL" id="JABAYA010000032">
    <property type="protein sequence ID" value="KAF7728759.1"/>
    <property type="molecule type" value="Genomic_DNA"/>
</dbReference>
<reference evidence="2" key="1">
    <citation type="submission" date="2020-01" db="EMBL/GenBank/DDBJ databases">
        <title>Genome Sequencing of Three Apophysomyces-Like Fungal Strains Confirms a Novel Fungal Genus in the Mucoromycota with divergent Burkholderia-like Endosymbiotic Bacteria.</title>
        <authorList>
            <person name="Stajich J.E."/>
            <person name="Macias A.M."/>
            <person name="Carter-House D."/>
            <person name="Lovett B."/>
            <person name="Kasson L.R."/>
            <person name="Berry K."/>
            <person name="Grigoriev I."/>
            <person name="Chang Y."/>
            <person name="Spatafora J."/>
            <person name="Kasson M.T."/>
        </authorList>
    </citation>
    <scope>NUCLEOTIDE SEQUENCE</scope>
    <source>
        <strain evidence="2">NRRL A-21654</strain>
    </source>
</reference>
<accession>A0A8H7BPA2</accession>
<feature type="region of interest" description="Disordered" evidence="1">
    <location>
        <begin position="560"/>
        <end position="602"/>
    </location>
</feature>
<gene>
    <name evidence="2" type="ORF">EC973_005597</name>
</gene>
<evidence type="ECO:0000313" key="3">
    <source>
        <dbReference type="Proteomes" id="UP000605846"/>
    </source>
</evidence>
<dbReference type="Proteomes" id="UP000605846">
    <property type="component" value="Unassembled WGS sequence"/>
</dbReference>
<name>A0A8H7BPA2_9FUNG</name>